<accession>A0ABM7X1L5</accession>
<dbReference type="RefSeq" id="WP_248354728.1">
    <property type="nucleotide sequence ID" value="NZ_AP025591.1"/>
</dbReference>
<evidence type="ECO:0000313" key="2">
    <source>
        <dbReference type="EMBL" id="BDG05684.1"/>
    </source>
</evidence>
<reference evidence="3" key="1">
    <citation type="journal article" date="2022" name="Int. J. Syst. Evol. Microbiol.">
        <title>Anaeromyxobacter oryzae sp. nov., Anaeromyxobacter diazotrophicus sp. nov. and Anaeromyxobacter paludicola sp. nov., isolated from paddy soils.</title>
        <authorList>
            <person name="Itoh H."/>
            <person name="Xu Z."/>
            <person name="Mise K."/>
            <person name="Masuda Y."/>
            <person name="Ushijima N."/>
            <person name="Hayakawa C."/>
            <person name="Shiratori Y."/>
            <person name="Senoo K."/>
        </authorList>
    </citation>
    <scope>NUCLEOTIDE SEQUENCE [LARGE SCALE GENOMIC DNA]</scope>
    <source>
        <strain evidence="3">Red232</strain>
    </source>
</reference>
<dbReference type="EMBL" id="AP025591">
    <property type="protein sequence ID" value="BDG05684.1"/>
    <property type="molecule type" value="Genomic_DNA"/>
</dbReference>
<keyword evidence="1" id="KW-0732">Signal</keyword>
<evidence type="ECO:0008006" key="4">
    <source>
        <dbReference type="Google" id="ProtNLM"/>
    </source>
</evidence>
<name>A0ABM7X1L5_9BACT</name>
<dbReference type="Proteomes" id="UP001162891">
    <property type="component" value="Chromosome"/>
</dbReference>
<evidence type="ECO:0000256" key="1">
    <source>
        <dbReference type="SAM" id="SignalP"/>
    </source>
</evidence>
<feature type="signal peptide" evidence="1">
    <location>
        <begin position="1"/>
        <end position="29"/>
    </location>
</feature>
<gene>
    <name evidence="2" type="ORF">AMOR_46800</name>
</gene>
<protein>
    <recommendedName>
        <fullName evidence="4">PEP-CTERM sorting domain-containing protein</fullName>
    </recommendedName>
</protein>
<proteinExistence type="predicted"/>
<evidence type="ECO:0000313" key="3">
    <source>
        <dbReference type="Proteomes" id="UP001162891"/>
    </source>
</evidence>
<sequence length="282" mass="29051">MKTQVARSVVAGFVVLTVMTWLTSEPTQAQGNTSSDFSPPKVFQAAGPGAASIQGTVDDYRHALGAPNGNTAGPLASGRREINWDGGGGVDATTAPVTPFNVFLNTRGAQFTTPGMGLSQAPPSGGPQGGLAGLFNNPTYGTIFRTFSPLRLFTPVGSNITEASFFVPGTNGTVPATVSGFGAVFTDVDEPDGSGPGKKEGNRGASTRIEYFDIDGHLLFSSFVPASPGDGSLSFFGISFDAPVIASLRITTGDVAPGPNDEPGRDIVMMDDFIYGEPHAVP</sequence>
<feature type="chain" id="PRO_5047001882" description="PEP-CTERM sorting domain-containing protein" evidence="1">
    <location>
        <begin position="30"/>
        <end position="282"/>
    </location>
</feature>
<organism evidence="2 3">
    <name type="scientific">Anaeromyxobacter oryzae</name>
    <dbReference type="NCBI Taxonomy" id="2918170"/>
    <lineage>
        <taxon>Bacteria</taxon>
        <taxon>Pseudomonadati</taxon>
        <taxon>Myxococcota</taxon>
        <taxon>Myxococcia</taxon>
        <taxon>Myxococcales</taxon>
        <taxon>Cystobacterineae</taxon>
        <taxon>Anaeromyxobacteraceae</taxon>
        <taxon>Anaeromyxobacter</taxon>
    </lineage>
</organism>
<keyword evidence="3" id="KW-1185">Reference proteome</keyword>